<keyword evidence="2" id="KW-1185">Reference proteome</keyword>
<dbReference type="OrthoDB" id="1751102at2"/>
<dbReference type="Pfam" id="PF12653">
    <property type="entry name" value="DUF3785"/>
    <property type="match status" value="1"/>
</dbReference>
<evidence type="ECO:0000313" key="1">
    <source>
        <dbReference type="EMBL" id="AOT70724.1"/>
    </source>
</evidence>
<dbReference type="Proteomes" id="UP000095743">
    <property type="component" value="Chromosome"/>
</dbReference>
<gene>
    <name evidence="1" type="ORF">Gferi_14750</name>
</gene>
<proteinExistence type="predicted"/>
<dbReference type="AlphaFoldDB" id="A0A1D8GIH8"/>
<dbReference type="RefSeq" id="WP_069977800.1">
    <property type="nucleotide sequence ID" value="NZ_CP017269.1"/>
</dbReference>
<dbReference type="EMBL" id="CP017269">
    <property type="protein sequence ID" value="AOT70724.1"/>
    <property type="molecule type" value="Genomic_DNA"/>
</dbReference>
<sequence>MEKYQFIFNEKIYTLSQENCSEWINDEIHPVKGIEIVDILELLSQHEEVDFDITYYGEPCPDCLANKTEKAKHFPFLEYHFYLFAKNGEYIMSSISPAYKDTSFDKLLKKEKADNSYIASIILCMNCGSYSIEIEQCEI</sequence>
<dbReference type="KEGG" id="gfe:Gferi_14750"/>
<protein>
    <submittedName>
        <fullName evidence="1">DUF3785 domain-containing protein</fullName>
    </submittedName>
</protein>
<accession>A0A1D8GIH8</accession>
<reference evidence="1 2" key="1">
    <citation type="submission" date="2016-09" db="EMBL/GenBank/DDBJ databases">
        <title>Genomic analysis reveals versatility of anaerobic energy metabolism of Geosporobacter ferrireducens IRF9 of phylum Firmicutes.</title>
        <authorList>
            <person name="Kim S.-J."/>
        </authorList>
    </citation>
    <scope>NUCLEOTIDE SEQUENCE [LARGE SCALE GENOMIC DNA]</scope>
    <source>
        <strain evidence="1 2">IRF9</strain>
    </source>
</reference>
<dbReference type="InterPro" id="IPR024210">
    <property type="entry name" value="DUF3785"/>
</dbReference>
<organism evidence="1 2">
    <name type="scientific">Geosporobacter ferrireducens</name>
    <dbReference type="NCBI Taxonomy" id="1424294"/>
    <lineage>
        <taxon>Bacteria</taxon>
        <taxon>Bacillati</taxon>
        <taxon>Bacillota</taxon>
        <taxon>Clostridia</taxon>
        <taxon>Peptostreptococcales</taxon>
        <taxon>Thermotaleaceae</taxon>
        <taxon>Geosporobacter</taxon>
    </lineage>
</organism>
<evidence type="ECO:0000313" key="2">
    <source>
        <dbReference type="Proteomes" id="UP000095743"/>
    </source>
</evidence>
<name>A0A1D8GIH8_9FIRM</name>